<keyword evidence="4" id="KW-1185">Reference proteome</keyword>
<protein>
    <submittedName>
        <fullName evidence="3">Type VII secretion protein EccB</fullName>
    </submittedName>
</protein>
<dbReference type="EMBL" id="JAMTCK010000025">
    <property type="protein sequence ID" value="MCP2170146.1"/>
    <property type="molecule type" value="Genomic_DNA"/>
</dbReference>
<dbReference type="NCBIfam" id="TIGR03919">
    <property type="entry name" value="T7SS_EccB"/>
    <property type="match status" value="1"/>
</dbReference>
<dbReference type="Pfam" id="PF05108">
    <property type="entry name" value="T7SS_ESX1_EccB"/>
    <property type="match status" value="1"/>
</dbReference>
<feature type="region of interest" description="Disordered" evidence="1">
    <location>
        <begin position="354"/>
        <end position="390"/>
    </location>
</feature>
<proteinExistence type="predicted"/>
<dbReference type="PANTHER" id="PTHR40765">
    <property type="entry name" value="ESX-2 SECRETION SYSTEM ATPASE ECCB2"/>
    <property type="match status" value="1"/>
</dbReference>
<dbReference type="GO" id="GO:0005576">
    <property type="term" value="C:extracellular region"/>
    <property type="evidence" value="ECO:0007669"/>
    <property type="project" value="TreeGrafter"/>
</dbReference>
<keyword evidence="2" id="KW-0812">Transmembrane</keyword>
<dbReference type="Gene3D" id="3.30.2390.20">
    <property type="entry name" value="Type VII secretion system EccB, repeat 1 domain"/>
    <property type="match status" value="1"/>
</dbReference>
<feature type="region of interest" description="Disordered" evidence="1">
    <location>
        <begin position="315"/>
        <end position="337"/>
    </location>
</feature>
<name>A0AAE3GKZ7_9PSEU</name>
<dbReference type="RefSeq" id="WP_253780017.1">
    <property type="nucleotide sequence ID" value="NZ_JAMTCK010000025.1"/>
</dbReference>
<dbReference type="InterPro" id="IPR007795">
    <property type="entry name" value="T7SS_EccB"/>
</dbReference>
<dbReference type="PANTHER" id="PTHR40765:SF2">
    <property type="entry name" value="ESX-2 SECRETION SYSTEM ATPASE ECCB2"/>
    <property type="match status" value="1"/>
</dbReference>
<evidence type="ECO:0000313" key="3">
    <source>
        <dbReference type="EMBL" id="MCP2170146.1"/>
    </source>
</evidence>
<evidence type="ECO:0000313" key="4">
    <source>
        <dbReference type="Proteomes" id="UP001206128"/>
    </source>
</evidence>
<evidence type="ECO:0000256" key="1">
    <source>
        <dbReference type="SAM" id="MobiDB-lite"/>
    </source>
</evidence>
<keyword evidence="2" id="KW-0472">Membrane</keyword>
<dbReference type="Proteomes" id="UP001206128">
    <property type="component" value="Unassembled WGS sequence"/>
</dbReference>
<gene>
    <name evidence="3" type="ORF">LX83_007037</name>
</gene>
<reference evidence="3" key="1">
    <citation type="submission" date="2022-06" db="EMBL/GenBank/DDBJ databases">
        <title>Genomic Encyclopedia of Archaeal and Bacterial Type Strains, Phase II (KMG-II): from individual species to whole genera.</title>
        <authorList>
            <person name="Goeker M."/>
        </authorList>
    </citation>
    <scope>NUCLEOTIDE SEQUENCE</scope>
    <source>
        <strain evidence="3">DSM 43935</strain>
    </source>
</reference>
<dbReference type="InterPro" id="IPR044857">
    <property type="entry name" value="T7SS_EccB_R1"/>
</dbReference>
<sequence>MWNQRDQIQAYQFLRRRLVSALVSADANHPASPSMRVVLGTVIGLVVVLLTTAVFGIIGLLTPSRAEEWRQGGQVIVEKETGARFILGADNALHPVLNYASARLLAGGDGDRTVVVPASTLSGVPRGPGMGISGAPDSLPGVDHLLTGPWTRCTRLAADRPAGDDPISTVLIGQEPGGAELGPAQAILATLRSGELFLITDGQRHRLVDEHAVVALGYAAAERIPVAPAWLNTIPAGRDLDTIDVPGRGESGPRVGATATRVGQVLVTGTAEHYLVRADGLAVVTETEARLVLGSPGSAAAYPDTAPRALPVSAADVADAPRSAAREDGYPQRRPELIDIDATATVCASGDRVTVGTGLPGNVAPRTVDASAAGAGGADPAEQTGTGPAATEVHVPGGAGAVVAEQTAPGAPPGPVYVITDTGVRYPVPGEDALRALGYGTVSRTEVPAAVLSLFPTGPALDPATARTTTSS</sequence>
<feature type="compositionally biased region" description="Basic and acidic residues" evidence="1">
    <location>
        <begin position="324"/>
        <end position="337"/>
    </location>
</feature>
<accession>A0AAE3GKZ7</accession>
<feature type="transmembrane region" description="Helical" evidence="2">
    <location>
        <begin position="37"/>
        <end position="61"/>
    </location>
</feature>
<comment type="caution">
    <text evidence="3">The sequence shown here is derived from an EMBL/GenBank/DDBJ whole genome shotgun (WGS) entry which is preliminary data.</text>
</comment>
<dbReference type="AlphaFoldDB" id="A0AAE3GKZ7"/>
<evidence type="ECO:0000256" key="2">
    <source>
        <dbReference type="SAM" id="Phobius"/>
    </source>
</evidence>
<keyword evidence="2" id="KW-1133">Transmembrane helix</keyword>
<organism evidence="3 4">
    <name type="scientific">Goodfellowiella coeruleoviolacea</name>
    <dbReference type="NCBI Taxonomy" id="334858"/>
    <lineage>
        <taxon>Bacteria</taxon>
        <taxon>Bacillati</taxon>
        <taxon>Actinomycetota</taxon>
        <taxon>Actinomycetes</taxon>
        <taxon>Pseudonocardiales</taxon>
        <taxon>Pseudonocardiaceae</taxon>
        <taxon>Goodfellowiella</taxon>
    </lineage>
</organism>